<dbReference type="InterPro" id="IPR022880">
    <property type="entry name" value="DNApol_IV"/>
</dbReference>
<dbReference type="InterPro" id="IPR043128">
    <property type="entry name" value="Rev_trsase/Diguanyl_cyclase"/>
</dbReference>
<comment type="function">
    <text evidence="4">Poorly processive, error-prone DNA polymerase involved in untargeted mutagenesis. Copies undamaged DNA at stalled replication forks, which arise in vivo from mismatched or misaligned primer ends. These misaligned primers can be extended by PolIV. Exhibits no 3'-5' exonuclease (proofreading) activity. May be involved in translesional synthesis, in conjunction with the beta clamp from PolIII.</text>
</comment>
<evidence type="ECO:0000256" key="3">
    <source>
        <dbReference type="ARBA" id="ARBA00022932"/>
    </source>
</evidence>
<dbReference type="InterPro" id="IPR001126">
    <property type="entry name" value="UmuC"/>
</dbReference>
<feature type="domain" description="UmuC" evidence="5">
    <location>
        <begin position="13"/>
        <end position="212"/>
    </location>
</feature>
<dbReference type="EMBL" id="CP053084">
    <property type="protein sequence ID" value="QJR29121.1"/>
    <property type="molecule type" value="Genomic_DNA"/>
</dbReference>
<keyword evidence="4" id="KW-0235">DNA replication</keyword>
<proteinExistence type="inferred from homology"/>
<dbReference type="PANTHER" id="PTHR11076:SF33">
    <property type="entry name" value="DNA POLYMERASE KAPPA"/>
    <property type="match status" value="1"/>
</dbReference>
<dbReference type="EC" id="2.7.7.7" evidence="4"/>
<protein>
    <recommendedName>
        <fullName evidence="4">DNA polymerase IV</fullName>
        <shortName evidence="4">Pol IV</shortName>
        <ecNumber evidence="4">2.7.7.7</ecNumber>
    </recommendedName>
</protein>
<accession>A0ABX6N4X9</accession>
<comment type="catalytic activity">
    <reaction evidence="4">
        <text>DNA(n) + a 2'-deoxyribonucleoside 5'-triphosphate = DNA(n+1) + diphosphate</text>
        <dbReference type="Rhea" id="RHEA:22508"/>
        <dbReference type="Rhea" id="RHEA-COMP:17339"/>
        <dbReference type="Rhea" id="RHEA-COMP:17340"/>
        <dbReference type="ChEBI" id="CHEBI:33019"/>
        <dbReference type="ChEBI" id="CHEBI:61560"/>
        <dbReference type="ChEBI" id="CHEBI:173112"/>
        <dbReference type="EC" id="2.7.7.7"/>
    </reaction>
</comment>
<dbReference type="InterPro" id="IPR043502">
    <property type="entry name" value="DNA/RNA_pol_sf"/>
</dbReference>
<dbReference type="PROSITE" id="PS50173">
    <property type="entry name" value="UMUC"/>
    <property type="match status" value="1"/>
</dbReference>
<name>A0ABX6N4X9_9BURK</name>
<feature type="binding site" evidence="4">
    <location>
        <position position="17"/>
    </location>
    <ligand>
        <name>Mg(2+)</name>
        <dbReference type="ChEBI" id="CHEBI:18420"/>
    </ligand>
</feature>
<comment type="cofactor">
    <cofactor evidence="4">
        <name>Mg(2+)</name>
        <dbReference type="ChEBI" id="CHEBI:18420"/>
    </cofactor>
    <text evidence="4">Binds 2 magnesium ions per subunit.</text>
</comment>
<evidence type="ECO:0000256" key="4">
    <source>
        <dbReference type="HAMAP-Rule" id="MF_01113"/>
    </source>
</evidence>
<keyword evidence="4" id="KW-0479">Metal-binding</keyword>
<keyword evidence="2 4" id="KW-0515">Mutator protein</keyword>
<keyword evidence="4" id="KW-0963">Cytoplasm</keyword>
<feature type="binding site" evidence="4">
    <location>
        <position position="128"/>
    </location>
    <ligand>
        <name>Mg(2+)</name>
        <dbReference type="ChEBI" id="CHEBI:18420"/>
    </ligand>
</feature>
<dbReference type="Gene3D" id="3.30.1490.100">
    <property type="entry name" value="DNA polymerase, Y-family, little finger domain"/>
    <property type="match status" value="1"/>
</dbReference>
<dbReference type="Pfam" id="PF00817">
    <property type="entry name" value="IMS"/>
    <property type="match status" value="1"/>
</dbReference>
<dbReference type="SUPFAM" id="SSF56672">
    <property type="entry name" value="DNA/RNA polymerases"/>
    <property type="match status" value="1"/>
</dbReference>
<keyword evidence="4 6" id="KW-0808">Transferase</keyword>
<dbReference type="InterPro" id="IPR017961">
    <property type="entry name" value="DNA_pol_Y-fam_little_finger"/>
</dbReference>
<dbReference type="InterPro" id="IPR036775">
    <property type="entry name" value="DNA_pol_Y-fam_lit_finger_sf"/>
</dbReference>
<gene>
    <name evidence="4 6" type="primary">dinB</name>
    <name evidence="6" type="ORF">HKT17_05055</name>
</gene>
<dbReference type="GO" id="GO:0003887">
    <property type="term" value="F:DNA-directed DNA polymerase activity"/>
    <property type="evidence" value="ECO:0007669"/>
    <property type="project" value="UniProtKB-EC"/>
</dbReference>
<keyword evidence="4" id="KW-0460">Magnesium</keyword>
<dbReference type="Gene3D" id="1.10.150.20">
    <property type="entry name" value="5' to 3' exonuclease, C-terminal subdomain"/>
    <property type="match status" value="1"/>
</dbReference>
<keyword evidence="3 4" id="KW-0239">DNA-directed DNA polymerase</keyword>
<evidence type="ECO:0000313" key="6">
    <source>
        <dbReference type="EMBL" id="QJR29121.1"/>
    </source>
</evidence>
<comment type="subunit">
    <text evidence="4">Monomer.</text>
</comment>
<dbReference type="HAMAP" id="MF_01113">
    <property type="entry name" value="DNApol_IV"/>
    <property type="match status" value="1"/>
</dbReference>
<comment type="similarity">
    <text evidence="1 4">Belongs to the DNA polymerase type-Y family.</text>
</comment>
<dbReference type="NCBIfam" id="NF002677">
    <property type="entry name" value="PRK02406.1"/>
    <property type="match status" value="1"/>
</dbReference>
<keyword evidence="4 6" id="KW-0548">Nucleotidyltransferase</keyword>
<dbReference type="Gene3D" id="3.30.70.270">
    <property type="match status" value="1"/>
</dbReference>
<keyword evidence="4" id="KW-0238">DNA-binding</keyword>
<sequence>MFSSGVFLSGRIIAHLDMDAFYANAELVRNPALRGLPVAVGGRRGMQPLPGQRFPTLAQYEGRGVLTTANYEARALGLHSAMPTMKAAKLAPHAVLLPADFDWYKTLSRQFKTAVRELAPNVEDRGIDEIYIDLTGETGGDFEAAIELARHLKAAVTRATGGMTCSVGLSENKLTSKICSDLQKPNGLSVVRPDQFQEMIWPLPVGKINGVGPKAQEKLKAMGVNSIAELAAQPVDLLRERFGESYGLWMHESAHGIDRREVTLFSEPKSISRETTFENDMHVRRQRDNLTQVLEHLADKLSQDLARKQRLAKTIGVKVRFADFKSLTRDVTTGLTVRTADEVLQAARACLKKIPFEDKGARSTIRLLGIKASHLITPAEDALEKAAEESRRTKGQAQLFLDLEDAP</sequence>
<comment type="subcellular location">
    <subcellularLocation>
        <location evidence="4">Cytoplasm</location>
    </subcellularLocation>
</comment>
<dbReference type="PANTHER" id="PTHR11076">
    <property type="entry name" value="DNA REPAIR POLYMERASE UMUC / TRANSFERASE FAMILY MEMBER"/>
    <property type="match status" value="1"/>
</dbReference>
<dbReference type="Gene3D" id="3.40.1170.60">
    <property type="match status" value="1"/>
</dbReference>
<feature type="active site" evidence="4">
    <location>
        <position position="129"/>
    </location>
</feature>
<organism evidence="6 7">
    <name type="scientific">Limnobacter profundi</name>
    <dbReference type="NCBI Taxonomy" id="2732163"/>
    <lineage>
        <taxon>Bacteria</taxon>
        <taxon>Pseudomonadati</taxon>
        <taxon>Pseudomonadota</taxon>
        <taxon>Betaproteobacteria</taxon>
        <taxon>Burkholderiales</taxon>
        <taxon>Burkholderiaceae</taxon>
        <taxon>Limnobacter</taxon>
    </lineage>
</organism>
<feature type="site" description="Substrate discrimination" evidence="4">
    <location>
        <position position="22"/>
    </location>
</feature>
<evidence type="ECO:0000313" key="7">
    <source>
        <dbReference type="Proteomes" id="UP000501130"/>
    </source>
</evidence>
<dbReference type="Pfam" id="PF11798">
    <property type="entry name" value="IMS_HHH"/>
    <property type="match status" value="1"/>
</dbReference>
<reference evidence="6 7" key="1">
    <citation type="submission" date="2020-05" db="EMBL/GenBank/DDBJ databases">
        <title>Compete genome of Limnobacter sp. SAORIC-580.</title>
        <authorList>
            <person name="Song J."/>
            <person name="Cho J.-C."/>
        </authorList>
    </citation>
    <scope>NUCLEOTIDE SEQUENCE [LARGE SCALE GENOMIC DNA]</scope>
    <source>
        <strain evidence="6 7">SAORIC-580</strain>
    </source>
</reference>
<dbReference type="InterPro" id="IPR024728">
    <property type="entry name" value="PolY_HhH_motif"/>
</dbReference>
<dbReference type="InterPro" id="IPR050116">
    <property type="entry name" value="DNA_polymerase-Y"/>
</dbReference>
<keyword evidence="4" id="KW-0227">DNA damage</keyword>
<evidence type="ECO:0000256" key="1">
    <source>
        <dbReference type="ARBA" id="ARBA00010945"/>
    </source>
</evidence>
<keyword evidence="7" id="KW-1185">Reference proteome</keyword>
<dbReference type="CDD" id="cd03586">
    <property type="entry name" value="PolY_Pol_IV_kappa"/>
    <property type="match status" value="1"/>
</dbReference>
<dbReference type="SUPFAM" id="SSF100879">
    <property type="entry name" value="Lesion bypass DNA polymerase (Y-family), little finger domain"/>
    <property type="match status" value="1"/>
</dbReference>
<evidence type="ECO:0000259" key="5">
    <source>
        <dbReference type="PROSITE" id="PS50173"/>
    </source>
</evidence>
<dbReference type="Proteomes" id="UP000501130">
    <property type="component" value="Chromosome"/>
</dbReference>
<keyword evidence="4" id="KW-0234">DNA repair</keyword>
<evidence type="ECO:0000256" key="2">
    <source>
        <dbReference type="ARBA" id="ARBA00022457"/>
    </source>
</evidence>
<dbReference type="Pfam" id="PF11799">
    <property type="entry name" value="IMS_C"/>
    <property type="match status" value="1"/>
</dbReference>